<accession>A0AAD8R2F5</accession>
<dbReference type="PANTHER" id="PTHR47481:SF34">
    <property type="entry name" value="CCHC-TYPE DOMAIN-CONTAINING PROTEIN"/>
    <property type="match status" value="1"/>
</dbReference>
<gene>
    <name evidence="1" type="ORF">QYE76_036344</name>
</gene>
<dbReference type="AlphaFoldDB" id="A0AAD8R2F5"/>
<keyword evidence="2" id="KW-1185">Reference proteome</keyword>
<proteinExistence type="predicted"/>
<dbReference type="Proteomes" id="UP001231189">
    <property type="component" value="Unassembled WGS sequence"/>
</dbReference>
<dbReference type="EMBL" id="JAUUTY010000007">
    <property type="protein sequence ID" value="KAK1612671.1"/>
    <property type="molecule type" value="Genomic_DNA"/>
</dbReference>
<evidence type="ECO:0000313" key="1">
    <source>
        <dbReference type="EMBL" id="KAK1612671.1"/>
    </source>
</evidence>
<comment type="caution">
    <text evidence="1">The sequence shown here is derived from an EMBL/GenBank/DDBJ whole genome shotgun (WGS) entry which is preliminary data.</text>
</comment>
<sequence length="349" mass="38341">MGYHSSASSQGRVVMSDAHCRNADSLLHGLVAIFTEQEARGGDTGDGRFARRRCGVLRRWCQADATRSHIHKKQSANKSLVIVAAYTSTTIIPRSDYRHEFIDIKLWSASSLAATLGAPLSQHLMRSNFLLWKAFIILAFRGANVMGLLDGSDRAPAKTIEIEDSNKKKIQVEVWIASDQQVLRFLMNSLSPEILSHILGMDTIADVWTAFNAKMNGFSFELPSLGKSTEEDELLGYLLHGLDQVDYNALITSVNGNPGTSLDDFYEQLCSYDMRNGVEENGSFIFSANLARRGSDGNHAIMANGPAITEGNHVRSMTKLTTLRKAVPAALTGIGPECHDLRSEHVIDS</sequence>
<dbReference type="PANTHER" id="PTHR47481">
    <property type="match status" value="1"/>
</dbReference>
<evidence type="ECO:0000313" key="2">
    <source>
        <dbReference type="Proteomes" id="UP001231189"/>
    </source>
</evidence>
<reference evidence="1" key="1">
    <citation type="submission" date="2023-07" db="EMBL/GenBank/DDBJ databases">
        <title>A chromosome-level genome assembly of Lolium multiflorum.</title>
        <authorList>
            <person name="Chen Y."/>
            <person name="Copetti D."/>
            <person name="Kolliker R."/>
            <person name="Studer B."/>
        </authorList>
    </citation>
    <scope>NUCLEOTIDE SEQUENCE</scope>
    <source>
        <strain evidence="1">02402/16</strain>
        <tissue evidence="1">Leaf</tissue>
    </source>
</reference>
<organism evidence="1 2">
    <name type="scientific">Lolium multiflorum</name>
    <name type="common">Italian ryegrass</name>
    <name type="synonym">Lolium perenne subsp. multiflorum</name>
    <dbReference type="NCBI Taxonomy" id="4521"/>
    <lineage>
        <taxon>Eukaryota</taxon>
        <taxon>Viridiplantae</taxon>
        <taxon>Streptophyta</taxon>
        <taxon>Embryophyta</taxon>
        <taxon>Tracheophyta</taxon>
        <taxon>Spermatophyta</taxon>
        <taxon>Magnoliopsida</taxon>
        <taxon>Liliopsida</taxon>
        <taxon>Poales</taxon>
        <taxon>Poaceae</taxon>
        <taxon>BOP clade</taxon>
        <taxon>Pooideae</taxon>
        <taxon>Poodae</taxon>
        <taxon>Poeae</taxon>
        <taxon>Poeae Chloroplast Group 2 (Poeae type)</taxon>
        <taxon>Loliodinae</taxon>
        <taxon>Loliinae</taxon>
        <taxon>Lolium</taxon>
    </lineage>
</organism>
<protein>
    <submittedName>
        <fullName evidence="1">Uncharacterized protein</fullName>
    </submittedName>
</protein>
<name>A0AAD8R2F5_LOLMU</name>